<name>A0A7G9SSW5_9GAMM</name>
<reference evidence="2 3" key="1">
    <citation type="submission" date="2020-08" db="EMBL/GenBank/DDBJ databases">
        <title>Genome sequence of Thermomonas carbonis KCTC 42013T.</title>
        <authorList>
            <person name="Hyun D.-W."/>
            <person name="Bae J.-W."/>
        </authorList>
    </citation>
    <scope>NUCLEOTIDE SEQUENCE [LARGE SCALE GENOMIC DNA]</scope>
    <source>
        <strain evidence="2 3">KCTC 42013</strain>
    </source>
</reference>
<evidence type="ECO:0000313" key="2">
    <source>
        <dbReference type="EMBL" id="QNN70940.1"/>
    </source>
</evidence>
<organism evidence="2 3">
    <name type="scientific">Thermomonas carbonis</name>
    <dbReference type="NCBI Taxonomy" id="1463158"/>
    <lineage>
        <taxon>Bacteria</taxon>
        <taxon>Pseudomonadati</taxon>
        <taxon>Pseudomonadota</taxon>
        <taxon>Gammaproteobacteria</taxon>
        <taxon>Lysobacterales</taxon>
        <taxon>Lysobacteraceae</taxon>
        <taxon>Thermomonas</taxon>
    </lineage>
</organism>
<dbReference type="KEGG" id="tcn:H9L16_04985"/>
<dbReference type="Proteomes" id="UP000515804">
    <property type="component" value="Chromosome"/>
</dbReference>
<evidence type="ECO:0000313" key="3">
    <source>
        <dbReference type="Proteomes" id="UP000515804"/>
    </source>
</evidence>
<proteinExistence type="predicted"/>
<dbReference type="AlphaFoldDB" id="A0A7G9SSW5"/>
<protein>
    <submittedName>
        <fullName evidence="2">Uncharacterized protein</fullName>
    </submittedName>
</protein>
<gene>
    <name evidence="2" type="ORF">H9L16_04985</name>
</gene>
<dbReference type="EMBL" id="CP060719">
    <property type="protein sequence ID" value="QNN70940.1"/>
    <property type="molecule type" value="Genomic_DNA"/>
</dbReference>
<dbReference type="RefSeq" id="WP_187553455.1">
    <property type="nucleotide sequence ID" value="NZ_BMZL01000001.1"/>
</dbReference>
<sequence length="195" mass="21680">MKIEIVPVWQQMTPELLEELAVFWQQNKAIANPAMAKARAEQAVCLGRDEAGAICGVSTAVIKVLPRLRQPMYYYRQYFAESMRGKHQVQPFFAASKRALQDYTTQQSQPESLGILLELENSKLVAAYTKAHEPAFDATFIGYSPRGLQLRVSYFEDAMLQAPTPLRAPAAVSGTRRTAGTRPAPSIPRHGNGRT</sequence>
<feature type="region of interest" description="Disordered" evidence="1">
    <location>
        <begin position="166"/>
        <end position="195"/>
    </location>
</feature>
<accession>A0A7G9SSW5</accession>
<evidence type="ECO:0000256" key="1">
    <source>
        <dbReference type="SAM" id="MobiDB-lite"/>
    </source>
</evidence>
<keyword evidence="3" id="KW-1185">Reference proteome</keyword>